<dbReference type="PANTHER" id="PTHR13271">
    <property type="entry name" value="UNCHARACTERIZED PUTATIVE METHYLTRANSFERASE"/>
    <property type="match status" value="1"/>
</dbReference>
<dbReference type="InterPro" id="IPR050600">
    <property type="entry name" value="SETD3_SETD6_MTase"/>
</dbReference>
<dbReference type="CDD" id="cd10527">
    <property type="entry name" value="SET_LSMT"/>
    <property type="match status" value="1"/>
</dbReference>
<dbReference type="GO" id="GO:0016279">
    <property type="term" value="F:protein-lysine N-methyltransferase activity"/>
    <property type="evidence" value="ECO:0007669"/>
    <property type="project" value="TreeGrafter"/>
</dbReference>
<dbReference type="EMBL" id="CAJNDS010002641">
    <property type="protein sequence ID" value="CAE7554641.1"/>
    <property type="molecule type" value="Genomic_DNA"/>
</dbReference>
<reference evidence="1" key="1">
    <citation type="submission" date="2021-02" db="EMBL/GenBank/DDBJ databases">
        <authorList>
            <person name="Dougan E. K."/>
            <person name="Rhodes N."/>
            <person name="Thang M."/>
            <person name="Chan C."/>
        </authorList>
    </citation>
    <scope>NUCLEOTIDE SEQUENCE</scope>
</reference>
<organism evidence="1 2">
    <name type="scientific">Symbiodinium natans</name>
    <dbReference type="NCBI Taxonomy" id="878477"/>
    <lineage>
        <taxon>Eukaryota</taxon>
        <taxon>Sar</taxon>
        <taxon>Alveolata</taxon>
        <taxon>Dinophyceae</taxon>
        <taxon>Suessiales</taxon>
        <taxon>Symbiodiniaceae</taxon>
        <taxon>Symbiodinium</taxon>
    </lineage>
</organism>
<dbReference type="Gene3D" id="3.90.1410.10">
    <property type="entry name" value="set domain protein methyltransferase, domain 1"/>
    <property type="match status" value="1"/>
</dbReference>
<dbReference type="Proteomes" id="UP000604046">
    <property type="component" value="Unassembled WGS sequence"/>
</dbReference>
<keyword evidence="2" id="KW-1185">Reference proteome</keyword>
<gene>
    <name evidence="1" type="primary">Setd4</name>
    <name evidence="1" type="ORF">SNAT2548_LOCUS31156</name>
</gene>
<dbReference type="AlphaFoldDB" id="A0A812U3K1"/>
<evidence type="ECO:0000313" key="2">
    <source>
        <dbReference type="Proteomes" id="UP000604046"/>
    </source>
</evidence>
<protein>
    <submittedName>
        <fullName evidence="1">Setd4 protein</fullName>
    </submittedName>
</protein>
<dbReference type="SUPFAM" id="SSF82199">
    <property type="entry name" value="SET domain"/>
    <property type="match status" value="1"/>
</dbReference>
<dbReference type="OrthoDB" id="341421at2759"/>
<sequence length="626" mass="68476">MAAADDVLAIEWPTAADPRKEEKCRALQDLGFEPLADLESSVAIELRLQFEEGPKRELTRKSRDFLIDVMQVLVMTDLELCFWPPCTSEDEARWSLSQLAPCVRRRAVLAARRVLRPRFAAAAAACDLEGVAHAEAVKVDDTRSLALPSPQCHSALRVAQVPARGLGVVVMEEVGSGEELFAIAEDKLLNVYTALKSQHFGNLAEQLLRSGLHVEAVTMLFAIAEHRRCQASPTAESPWRAVLERAPMLTEDLLPITWPQEALESLGEQISKLVEETQLSLWALSREVSTALAAAKAGGPGEAASCLGGAVSFDDLLWARCLFDSRAVSLEIQADGPSIAGVQLPSRVVCLAPEVDLLNHSSTGVCAPPYFDNQRRSLIVELAAPARRGTEVCLSYGPLQSWELLFYYGFCPEANPHDRLIINVDLPDDEGMAEKEVVLQLHGIPTEVALRPGAAQVGEGWAALGVLPPQLLRCFRVLLGEIHALDVDAAPGEGSMLEVDLQCLDAIEDLLAGLLEPLLTPAPGEPPFWWPLYGHRVQAFRSSQRRLLEDNVADLRALRDRNTNTSTAAEAVLLATGLQLLAASRRYWYELAAFNSEFQGDLRTLRRVARSMPGPILKTPEPEPDD</sequence>
<name>A0A812U3K1_9DINO</name>
<dbReference type="InterPro" id="IPR046341">
    <property type="entry name" value="SET_dom_sf"/>
</dbReference>
<evidence type="ECO:0000313" key="1">
    <source>
        <dbReference type="EMBL" id="CAE7554641.1"/>
    </source>
</evidence>
<proteinExistence type="predicted"/>
<accession>A0A812U3K1</accession>
<comment type="caution">
    <text evidence="1">The sequence shown here is derived from an EMBL/GenBank/DDBJ whole genome shotgun (WGS) entry which is preliminary data.</text>
</comment>